<sequence>MRPRRKQTCWYCLVGSHTGEKTDVLVLPIRFLPRRKQTCWYCLVGSYTGEKTDLLVLPSRFLPRRKQTCWYCLVGSYATEEKTDVLVLPSRFLPRRKQTCWYCLVGSYATEEKTDVLVLPIRFLPRRKQTCLYCLVGSYATEEKTDVLVLPSRFLCDRGENRRVGIALSWNSTESDGGNLPSWQHWRRKADASREEIGRGIWPRRGIEAREKRMTLAPVDWLRLACVASSISDNVAWDSVLVSLQVCYWLADPPGRSLVHTVFDTFWRTLTQSLPSTVTADNNCTVSIDKFVYETVESRLQAVSTQMKTRSAKLASRRPARSPPTGARPGHRLFASGNRAGRCRWSAGFLGDLQFPPPLHSGDAPYSIQSPSSALKTSQLKAAQMSSLTHERGQRSHATNKILDCIFLIGNLIYYCKLGPEGRILIRCHNYTQELRFESAYCPQDVYLLPIRSSSIQDVMHGRGPELEPEKRPSQSRRRLEARLRKSPLTRYATILPRSQVGNRLGRDVVFRDATRHAASICAHERWRNLTYFEVLSVRPRYELKLIASEGTNYHGSATTTYILLISVAVNLLIN</sequence>
<feature type="region of interest" description="Disordered" evidence="1">
    <location>
        <begin position="460"/>
        <end position="479"/>
    </location>
</feature>
<evidence type="ECO:0000256" key="1">
    <source>
        <dbReference type="SAM" id="MobiDB-lite"/>
    </source>
</evidence>
<dbReference type="Proteomes" id="UP001159363">
    <property type="component" value="Chromosome 9"/>
</dbReference>
<accession>A0ABQ9GN77</accession>
<feature type="region of interest" description="Disordered" evidence="1">
    <location>
        <begin position="311"/>
        <end position="334"/>
    </location>
</feature>
<organism evidence="2 3">
    <name type="scientific">Dryococelus australis</name>
    <dbReference type="NCBI Taxonomy" id="614101"/>
    <lineage>
        <taxon>Eukaryota</taxon>
        <taxon>Metazoa</taxon>
        <taxon>Ecdysozoa</taxon>
        <taxon>Arthropoda</taxon>
        <taxon>Hexapoda</taxon>
        <taxon>Insecta</taxon>
        <taxon>Pterygota</taxon>
        <taxon>Neoptera</taxon>
        <taxon>Polyneoptera</taxon>
        <taxon>Phasmatodea</taxon>
        <taxon>Verophasmatodea</taxon>
        <taxon>Anareolatae</taxon>
        <taxon>Phasmatidae</taxon>
        <taxon>Eurycanthinae</taxon>
        <taxon>Dryococelus</taxon>
    </lineage>
</organism>
<gene>
    <name evidence="2" type="ORF">PR048_024282</name>
</gene>
<evidence type="ECO:0000313" key="3">
    <source>
        <dbReference type="Proteomes" id="UP001159363"/>
    </source>
</evidence>
<dbReference type="EMBL" id="JARBHB010000010">
    <property type="protein sequence ID" value="KAJ8873464.1"/>
    <property type="molecule type" value="Genomic_DNA"/>
</dbReference>
<name>A0ABQ9GN77_9NEOP</name>
<protein>
    <submittedName>
        <fullName evidence="2">Uncharacterized protein</fullName>
    </submittedName>
</protein>
<evidence type="ECO:0000313" key="2">
    <source>
        <dbReference type="EMBL" id="KAJ8873464.1"/>
    </source>
</evidence>
<proteinExistence type="predicted"/>
<keyword evidence="3" id="KW-1185">Reference proteome</keyword>
<reference evidence="2 3" key="1">
    <citation type="submission" date="2023-02" db="EMBL/GenBank/DDBJ databases">
        <title>LHISI_Scaffold_Assembly.</title>
        <authorList>
            <person name="Stuart O.P."/>
            <person name="Cleave R."/>
            <person name="Magrath M.J.L."/>
            <person name="Mikheyev A.S."/>
        </authorList>
    </citation>
    <scope>NUCLEOTIDE SEQUENCE [LARGE SCALE GENOMIC DNA]</scope>
    <source>
        <strain evidence="2">Daus_M_001</strain>
        <tissue evidence="2">Leg muscle</tissue>
    </source>
</reference>
<comment type="caution">
    <text evidence="2">The sequence shown here is derived from an EMBL/GenBank/DDBJ whole genome shotgun (WGS) entry which is preliminary data.</text>
</comment>